<dbReference type="CDD" id="cd07989">
    <property type="entry name" value="LPLAT_AGPAT-like"/>
    <property type="match status" value="1"/>
</dbReference>
<comment type="caution">
    <text evidence="10">The sequence shown here is derived from an EMBL/GenBank/DDBJ whole genome shotgun (WGS) entry which is preliminary data.</text>
</comment>
<keyword evidence="4 8" id="KW-1133">Transmembrane helix</keyword>
<comment type="subcellular location">
    <subcellularLocation>
        <location evidence="1">Membrane</location>
    </subcellularLocation>
</comment>
<protein>
    <submittedName>
        <fullName evidence="10">Lysophospholipid acyltransferase family protein</fullName>
    </submittedName>
</protein>
<reference evidence="10 11" key="1">
    <citation type="submission" date="2024-01" db="EMBL/GenBank/DDBJ databases">
        <title>Unpublished Manusciprt.</title>
        <authorList>
            <person name="Duman M."/>
            <person name="Valdes E.G."/>
            <person name="Ajmi N."/>
            <person name="Altun S."/>
            <person name="Saticioglu I.B."/>
        </authorList>
    </citation>
    <scope>NUCLEOTIDE SEQUENCE [LARGE SCALE GENOMIC DNA]</scope>
    <source>
        <strain evidence="10 11">120P</strain>
    </source>
</reference>
<keyword evidence="11" id="KW-1185">Reference proteome</keyword>
<organism evidence="10 11">
    <name type="scientific">Pseudomonas auratipiscis</name>
    <dbReference type="NCBI Taxonomy" id="3115853"/>
    <lineage>
        <taxon>Bacteria</taxon>
        <taxon>Pseudomonadati</taxon>
        <taxon>Pseudomonadota</taxon>
        <taxon>Gammaproteobacteria</taxon>
        <taxon>Pseudomonadales</taxon>
        <taxon>Pseudomonadaceae</taxon>
        <taxon>Pseudomonas</taxon>
    </lineage>
</organism>
<dbReference type="RefSeq" id="WP_136474735.1">
    <property type="nucleotide sequence ID" value="NZ_JAZDCU010000022.1"/>
</dbReference>
<proteinExistence type="predicted"/>
<keyword evidence="5" id="KW-0443">Lipid metabolism</keyword>
<dbReference type="Proteomes" id="UP001307839">
    <property type="component" value="Unassembled WGS sequence"/>
</dbReference>
<evidence type="ECO:0000256" key="1">
    <source>
        <dbReference type="ARBA" id="ARBA00004370"/>
    </source>
</evidence>
<gene>
    <name evidence="10" type="ORF">V0R53_24425</name>
</gene>
<dbReference type="EMBL" id="JAZDQP010000022">
    <property type="protein sequence ID" value="MEE1869538.1"/>
    <property type="molecule type" value="Genomic_DNA"/>
</dbReference>
<evidence type="ECO:0000313" key="11">
    <source>
        <dbReference type="Proteomes" id="UP001307839"/>
    </source>
</evidence>
<evidence type="ECO:0000259" key="9">
    <source>
        <dbReference type="SMART" id="SM00563"/>
    </source>
</evidence>
<dbReference type="Pfam" id="PF01553">
    <property type="entry name" value="Acyltransferase"/>
    <property type="match status" value="1"/>
</dbReference>
<dbReference type="SMART" id="SM00563">
    <property type="entry name" value="PlsC"/>
    <property type="match status" value="1"/>
</dbReference>
<accession>A0AB35X028</accession>
<dbReference type="GO" id="GO:0016020">
    <property type="term" value="C:membrane"/>
    <property type="evidence" value="ECO:0007669"/>
    <property type="project" value="UniProtKB-SubCell"/>
</dbReference>
<evidence type="ECO:0000256" key="4">
    <source>
        <dbReference type="ARBA" id="ARBA00022989"/>
    </source>
</evidence>
<dbReference type="PANTHER" id="PTHR23063:SF52">
    <property type="entry name" value="LYSOPHOSPHATIDYLCHOLINE ACYLTRANSFERASE"/>
    <property type="match status" value="1"/>
</dbReference>
<dbReference type="AlphaFoldDB" id="A0AB35X028"/>
<dbReference type="InterPro" id="IPR002123">
    <property type="entry name" value="Plipid/glycerol_acylTrfase"/>
</dbReference>
<evidence type="ECO:0000256" key="7">
    <source>
        <dbReference type="ARBA" id="ARBA00023315"/>
    </source>
</evidence>
<evidence type="ECO:0000256" key="6">
    <source>
        <dbReference type="ARBA" id="ARBA00023136"/>
    </source>
</evidence>
<dbReference type="GO" id="GO:0006629">
    <property type="term" value="P:lipid metabolic process"/>
    <property type="evidence" value="ECO:0007669"/>
    <property type="project" value="UniProtKB-KW"/>
</dbReference>
<name>A0AB35X028_9PSED</name>
<evidence type="ECO:0000256" key="3">
    <source>
        <dbReference type="ARBA" id="ARBA00022692"/>
    </source>
</evidence>
<evidence type="ECO:0000256" key="8">
    <source>
        <dbReference type="SAM" id="Phobius"/>
    </source>
</evidence>
<dbReference type="SUPFAM" id="SSF69593">
    <property type="entry name" value="Glycerol-3-phosphate (1)-acyltransferase"/>
    <property type="match status" value="1"/>
</dbReference>
<keyword evidence="7 10" id="KW-0012">Acyltransferase</keyword>
<evidence type="ECO:0000256" key="5">
    <source>
        <dbReference type="ARBA" id="ARBA00023098"/>
    </source>
</evidence>
<dbReference type="GO" id="GO:0016746">
    <property type="term" value="F:acyltransferase activity"/>
    <property type="evidence" value="ECO:0007669"/>
    <property type="project" value="UniProtKB-KW"/>
</dbReference>
<dbReference type="PANTHER" id="PTHR23063">
    <property type="entry name" value="PHOSPHOLIPID ACYLTRANSFERASE"/>
    <property type="match status" value="1"/>
</dbReference>
<keyword evidence="3 8" id="KW-0812">Transmembrane</keyword>
<evidence type="ECO:0000313" key="10">
    <source>
        <dbReference type="EMBL" id="MEE1869538.1"/>
    </source>
</evidence>
<feature type="transmembrane region" description="Helical" evidence="8">
    <location>
        <begin position="12"/>
        <end position="30"/>
    </location>
</feature>
<keyword evidence="6 8" id="KW-0472">Membrane</keyword>
<keyword evidence="2" id="KW-0808">Transferase</keyword>
<evidence type="ECO:0000256" key="2">
    <source>
        <dbReference type="ARBA" id="ARBA00022679"/>
    </source>
</evidence>
<sequence>MQRLRVLARVLRVLLVVMFGLGMAALFTFYEQLRIPASAERRQRWSQLFMRKLSNALPFKVRVLGQLPQQPMLWVSNHVSWTDIPLLGMLTPLSFLSKAEVRTWPVAGWLALKAGTLFIRRGGSDSQLLRSQISQHLQHACALLMFPEGTTTDGRSLRTFHGRLLASAIDTQVPLQPVALRYLRDGQVDPIAPFVGDDDLLSHLMRLFKHECAEVEIHLLKPIPSSGEERAALAFKAQQAIQTALFGTNQPAVQTQRRAKAA</sequence>
<feature type="domain" description="Phospholipid/glycerol acyltransferase" evidence="9">
    <location>
        <begin position="72"/>
        <end position="183"/>
    </location>
</feature>